<gene>
    <name evidence="3" type="ORF">GCM10009090_02540</name>
</gene>
<sequence length="381" mass="42547">MGGALDIVVLGLSLRSAWGNGHATTYRALLRALEARGDRVLFLERDVPWYAQHQDAGDELPGRLALYRDLDELRDGHAKAVAGADLVIVGSYVPQGIDVGAWVQETARGVVAFYDIDTPVTLAALQRRACDYLSPELVAGYDLYLSFTGGPALETLRRHYAAPMPVPLYCSADPECYFPEPIDADYDLGYMGTYSQDRQPVLERLLAGPARDWPQGRFVVAGPQYPDTLRWPGNVERIEHLPPSAHRRFYNRQRFTLNVTRADMVAMGHSPSVRLFEAAACGTAIVSDAWTGLDSLFRPGQEILVAQSGDQVLRWLRDTPEDARRRIGEAVRRRFLSEHTPAHRAQALHDYHERAAARAARPHHARRTAHEQAFVQADHQP</sequence>
<name>A0A919F571_9XANT</name>
<evidence type="ECO:0000256" key="1">
    <source>
        <dbReference type="SAM" id="MobiDB-lite"/>
    </source>
</evidence>
<organism evidence="3 4">
    <name type="scientific">Xanthomonas boreopolis</name>
    <dbReference type="NCBI Taxonomy" id="86183"/>
    <lineage>
        <taxon>Bacteria</taxon>
        <taxon>Pseudomonadati</taxon>
        <taxon>Pseudomonadota</taxon>
        <taxon>Gammaproteobacteria</taxon>
        <taxon>Lysobacterales</taxon>
        <taxon>Lysobacteraceae</taxon>
        <taxon>Xanthomonas</taxon>
    </lineage>
</organism>
<proteinExistence type="predicted"/>
<accession>A0A919F571</accession>
<protein>
    <submittedName>
        <fullName evidence="3">Glycosyl transferase</fullName>
    </submittedName>
</protein>
<evidence type="ECO:0000259" key="2">
    <source>
        <dbReference type="Pfam" id="PF13524"/>
    </source>
</evidence>
<dbReference type="SUPFAM" id="SSF53756">
    <property type="entry name" value="UDP-Glycosyltransferase/glycogen phosphorylase"/>
    <property type="match status" value="1"/>
</dbReference>
<evidence type="ECO:0000313" key="4">
    <source>
        <dbReference type="Proteomes" id="UP000623958"/>
    </source>
</evidence>
<feature type="domain" description="Spore protein YkvP/CgeB glycosyl transferase-like" evidence="2">
    <location>
        <begin position="204"/>
        <end position="349"/>
    </location>
</feature>
<comment type="caution">
    <text evidence="3">The sequence shown here is derived from an EMBL/GenBank/DDBJ whole genome shotgun (WGS) entry which is preliminary data.</text>
</comment>
<feature type="region of interest" description="Disordered" evidence="1">
    <location>
        <begin position="358"/>
        <end position="381"/>
    </location>
</feature>
<dbReference type="InterPro" id="IPR055259">
    <property type="entry name" value="YkvP/CgeB_Glyco_trans-like"/>
</dbReference>
<dbReference type="Gene3D" id="3.40.50.2000">
    <property type="entry name" value="Glycogen Phosphorylase B"/>
    <property type="match status" value="1"/>
</dbReference>
<dbReference type="Pfam" id="PF13524">
    <property type="entry name" value="Glyco_trans_1_2"/>
    <property type="match status" value="1"/>
</dbReference>
<reference evidence="3" key="1">
    <citation type="journal article" date="2014" name="Int. J. Syst. Evol. Microbiol.">
        <title>Complete genome sequence of Corynebacterium casei LMG S-19264T (=DSM 44701T), isolated from a smear-ripened cheese.</title>
        <authorList>
            <consortium name="US DOE Joint Genome Institute (JGI-PGF)"/>
            <person name="Walter F."/>
            <person name="Albersmeier A."/>
            <person name="Kalinowski J."/>
            <person name="Ruckert C."/>
        </authorList>
    </citation>
    <scope>NUCLEOTIDE SEQUENCE</scope>
    <source>
        <strain evidence="3">JCM 13306</strain>
    </source>
</reference>
<dbReference type="RefSeq" id="WP_434028373.1">
    <property type="nucleotide sequence ID" value="NZ_BNBA01000001.1"/>
</dbReference>
<keyword evidence="4" id="KW-1185">Reference proteome</keyword>
<dbReference type="EMBL" id="BNBA01000001">
    <property type="protein sequence ID" value="GHH46845.1"/>
    <property type="molecule type" value="Genomic_DNA"/>
</dbReference>
<dbReference type="Proteomes" id="UP000623958">
    <property type="component" value="Unassembled WGS sequence"/>
</dbReference>
<reference evidence="3" key="2">
    <citation type="submission" date="2020-09" db="EMBL/GenBank/DDBJ databases">
        <authorList>
            <person name="Sun Q."/>
            <person name="Ohkuma M."/>
        </authorList>
    </citation>
    <scope>NUCLEOTIDE SEQUENCE</scope>
    <source>
        <strain evidence="3">JCM 13306</strain>
    </source>
</reference>
<evidence type="ECO:0000313" key="3">
    <source>
        <dbReference type="EMBL" id="GHH46845.1"/>
    </source>
</evidence>
<dbReference type="GO" id="GO:0016740">
    <property type="term" value="F:transferase activity"/>
    <property type="evidence" value="ECO:0007669"/>
    <property type="project" value="UniProtKB-KW"/>
</dbReference>
<keyword evidence="3" id="KW-0808">Transferase</keyword>
<dbReference type="AlphaFoldDB" id="A0A919F571"/>